<dbReference type="Proteomes" id="UP000572051">
    <property type="component" value="Unassembled WGS sequence"/>
</dbReference>
<dbReference type="RefSeq" id="WP_179824948.1">
    <property type="nucleotide sequence ID" value="NZ_JACCFS010000001.1"/>
</dbReference>
<dbReference type="InterPro" id="IPR021708">
    <property type="entry name" value="DUF3291"/>
</dbReference>
<dbReference type="EMBL" id="JACCFS010000001">
    <property type="protein sequence ID" value="NYJ35653.1"/>
    <property type="molecule type" value="Genomic_DNA"/>
</dbReference>
<dbReference type="SUPFAM" id="SSF54909">
    <property type="entry name" value="Dimeric alpha+beta barrel"/>
    <property type="match status" value="1"/>
</dbReference>
<protein>
    <recommendedName>
        <fullName evidence="1">DUF3291 domain-containing protein</fullName>
    </recommendedName>
</protein>
<organism evidence="2 3">
    <name type="scientific">Nocardiopsis aegyptia</name>
    <dbReference type="NCBI Taxonomy" id="220378"/>
    <lineage>
        <taxon>Bacteria</taxon>
        <taxon>Bacillati</taxon>
        <taxon>Actinomycetota</taxon>
        <taxon>Actinomycetes</taxon>
        <taxon>Streptosporangiales</taxon>
        <taxon>Nocardiopsidaceae</taxon>
        <taxon>Nocardiopsis</taxon>
    </lineage>
</organism>
<evidence type="ECO:0000313" key="3">
    <source>
        <dbReference type="Proteomes" id="UP000572051"/>
    </source>
</evidence>
<comment type="caution">
    <text evidence="2">The sequence shown here is derived from an EMBL/GenBank/DDBJ whole genome shotgun (WGS) entry which is preliminary data.</text>
</comment>
<evidence type="ECO:0000259" key="1">
    <source>
        <dbReference type="Pfam" id="PF11695"/>
    </source>
</evidence>
<sequence length="170" mass="18977">MSASTPASTPAPTGADAAHHLAQINLGLLKAELDDPSMRGFTDQLEPVNALADRSPGFVWRLIEQGESDATRLRPFGPNTIINFSVWTDVDSLWDFTYRTDHLDLLRRRRTWFERMDGVLVALWWIPAGTIPTVEEAGRKLDLLREIGPSPEAFTLRTPFPPPASHPQHA</sequence>
<gene>
    <name evidence="2" type="ORF">HNR10_003534</name>
</gene>
<name>A0A7Z0EQP4_9ACTN</name>
<keyword evidence="3" id="KW-1185">Reference proteome</keyword>
<dbReference type="InterPro" id="IPR011008">
    <property type="entry name" value="Dimeric_a/b-barrel"/>
</dbReference>
<dbReference type="AlphaFoldDB" id="A0A7Z0EQP4"/>
<reference evidence="2 3" key="1">
    <citation type="submission" date="2020-07" db="EMBL/GenBank/DDBJ databases">
        <title>Sequencing the genomes of 1000 actinobacteria strains.</title>
        <authorList>
            <person name="Klenk H.-P."/>
        </authorList>
    </citation>
    <scope>NUCLEOTIDE SEQUENCE [LARGE SCALE GENOMIC DNA]</scope>
    <source>
        <strain evidence="2 3">DSM 44442</strain>
    </source>
</reference>
<feature type="domain" description="DUF3291" evidence="1">
    <location>
        <begin position="21"/>
        <end position="158"/>
    </location>
</feature>
<accession>A0A7Z0EQP4</accession>
<evidence type="ECO:0000313" key="2">
    <source>
        <dbReference type="EMBL" id="NYJ35653.1"/>
    </source>
</evidence>
<proteinExistence type="predicted"/>
<dbReference type="Pfam" id="PF11695">
    <property type="entry name" value="DUF3291"/>
    <property type="match status" value="1"/>
</dbReference>